<sequence>MPAAPPCIPEPPLRPPRAIDQHLSPNQPPSARRRNRRLAHQMQRRRAAVLAPWHTSTTGLQVPDLPPTVALRSLHATSAPRRSQPPKPHHHRVPGAAAPACERPASSNPEQAQIGPAQTQIEPGSTTEQQPRRGADADACRAAPLADAEDPPPALTTAVRPPREAEQTEAGRRPHRVHRSSPPATFGGGSRRHRGEASGSGGGGEDAWGASGGADAAPPSRPLRATRGLFSVSYS</sequence>
<organism evidence="2 3">
    <name type="scientific">Lolium multiflorum</name>
    <name type="common">Italian ryegrass</name>
    <name type="synonym">Lolium perenne subsp. multiflorum</name>
    <dbReference type="NCBI Taxonomy" id="4521"/>
    <lineage>
        <taxon>Eukaryota</taxon>
        <taxon>Viridiplantae</taxon>
        <taxon>Streptophyta</taxon>
        <taxon>Embryophyta</taxon>
        <taxon>Tracheophyta</taxon>
        <taxon>Spermatophyta</taxon>
        <taxon>Magnoliopsida</taxon>
        <taxon>Liliopsida</taxon>
        <taxon>Poales</taxon>
        <taxon>Poaceae</taxon>
        <taxon>BOP clade</taxon>
        <taxon>Pooideae</taxon>
        <taxon>Poodae</taxon>
        <taxon>Poeae</taxon>
        <taxon>Poeae Chloroplast Group 2 (Poeae type)</taxon>
        <taxon>Loliodinae</taxon>
        <taxon>Loliinae</taxon>
        <taxon>Lolium</taxon>
    </lineage>
</organism>
<feature type="compositionally biased region" description="Gly residues" evidence="1">
    <location>
        <begin position="198"/>
        <end position="212"/>
    </location>
</feature>
<comment type="caution">
    <text evidence="2">The sequence shown here is derived from an EMBL/GenBank/DDBJ whole genome shotgun (WGS) entry which is preliminary data.</text>
</comment>
<dbReference type="AlphaFoldDB" id="A0AAD8STE5"/>
<gene>
    <name evidence="2" type="ORF">QYE76_051764</name>
</gene>
<feature type="region of interest" description="Disordered" evidence="1">
    <location>
        <begin position="1"/>
        <end position="235"/>
    </location>
</feature>
<accession>A0AAD8STE5</accession>
<evidence type="ECO:0000313" key="3">
    <source>
        <dbReference type="Proteomes" id="UP001231189"/>
    </source>
</evidence>
<feature type="compositionally biased region" description="Basic residues" evidence="1">
    <location>
        <begin position="31"/>
        <end position="47"/>
    </location>
</feature>
<dbReference type="Proteomes" id="UP001231189">
    <property type="component" value="Unassembled WGS sequence"/>
</dbReference>
<reference evidence="2" key="1">
    <citation type="submission" date="2023-07" db="EMBL/GenBank/DDBJ databases">
        <title>A chromosome-level genome assembly of Lolium multiflorum.</title>
        <authorList>
            <person name="Chen Y."/>
            <person name="Copetti D."/>
            <person name="Kolliker R."/>
            <person name="Studer B."/>
        </authorList>
    </citation>
    <scope>NUCLEOTIDE SEQUENCE</scope>
    <source>
        <strain evidence="2">02402/16</strain>
        <tissue evidence="2">Leaf</tissue>
    </source>
</reference>
<proteinExistence type="predicted"/>
<evidence type="ECO:0000313" key="2">
    <source>
        <dbReference type="EMBL" id="KAK1663605.1"/>
    </source>
</evidence>
<protein>
    <submittedName>
        <fullName evidence="2">Uncharacterized protein</fullName>
    </submittedName>
</protein>
<dbReference type="EMBL" id="JAUUTY010000003">
    <property type="protein sequence ID" value="KAK1663605.1"/>
    <property type="molecule type" value="Genomic_DNA"/>
</dbReference>
<feature type="compositionally biased region" description="Pro residues" evidence="1">
    <location>
        <begin position="1"/>
        <end position="15"/>
    </location>
</feature>
<name>A0AAD8STE5_LOLMU</name>
<keyword evidence="3" id="KW-1185">Reference proteome</keyword>
<feature type="compositionally biased region" description="Polar residues" evidence="1">
    <location>
        <begin position="105"/>
        <end position="129"/>
    </location>
</feature>
<feature type="compositionally biased region" description="Basic and acidic residues" evidence="1">
    <location>
        <begin position="130"/>
        <end position="139"/>
    </location>
</feature>
<evidence type="ECO:0000256" key="1">
    <source>
        <dbReference type="SAM" id="MobiDB-lite"/>
    </source>
</evidence>
<feature type="compositionally biased region" description="Basic and acidic residues" evidence="1">
    <location>
        <begin position="161"/>
        <end position="172"/>
    </location>
</feature>